<reference evidence="2 3" key="1">
    <citation type="submission" date="2016-06" db="EMBL/GenBank/DDBJ databases">
        <authorList>
            <person name="Kjaerup R.B."/>
            <person name="Dalgaard T.S."/>
            <person name="Juul-Madsen H.R."/>
        </authorList>
    </citation>
    <scope>NUCLEOTIDE SEQUENCE [LARGE SCALE GENOMIC DNA]</scope>
</reference>
<organism evidence="2 3">
    <name type="scientific">Zymoseptoria tritici (strain ST99CH_3D7)</name>
    <dbReference type="NCBI Taxonomy" id="1276538"/>
    <lineage>
        <taxon>Eukaryota</taxon>
        <taxon>Fungi</taxon>
        <taxon>Dikarya</taxon>
        <taxon>Ascomycota</taxon>
        <taxon>Pezizomycotina</taxon>
        <taxon>Dothideomycetes</taxon>
        <taxon>Dothideomycetidae</taxon>
        <taxon>Mycosphaerellales</taxon>
        <taxon>Mycosphaerellaceae</taxon>
        <taxon>Zymoseptoria</taxon>
    </lineage>
</organism>
<feature type="compositionally biased region" description="Basic residues" evidence="1">
    <location>
        <begin position="41"/>
        <end position="53"/>
    </location>
</feature>
<dbReference type="AlphaFoldDB" id="A0A1X7RR35"/>
<evidence type="ECO:0000313" key="3">
    <source>
        <dbReference type="Proteomes" id="UP000215127"/>
    </source>
</evidence>
<keyword evidence="3" id="KW-1185">Reference proteome</keyword>
<protein>
    <submittedName>
        <fullName evidence="2">Uncharacterized protein</fullName>
    </submittedName>
</protein>
<gene>
    <name evidence="2" type="ORF">ZT3D7_G5020</name>
</gene>
<dbReference type="EMBL" id="LT853695">
    <property type="protein sequence ID" value="SMQ49869.1"/>
    <property type="molecule type" value="Genomic_DNA"/>
</dbReference>
<accession>A0A1X7RR35</accession>
<proteinExistence type="predicted"/>
<feature type="region of interest" description="Disordered" evidence="1">
    <location>
        <begin position="30"/>
        <end position="53"/>
    </location>
</feature>
<name>A0A1X7RR35_ZYMT9</name>
<dbReference type="Proteomes" id="UP000215127">
    <property type="component" value="Chromosome 4"/>
</dbReference>
<evidence type="ECO:0000313" key="2">
    <source>
        <dbReference type="EMBL" id="SMQ49869.1"/>
    </source>
</evidence>
<evidence type="ECO:0000256" key="1">
    <source>
        <dbReference type="SAM" id="MobiDB-lite"/>
    </source>
</evidence>
<sequence length="296" mass="33482">MNCCRAAAGAALQTIKKSFAVAKNFASTHSKAATAEQKPMRLTKSRPERRSHKLWRRSPRLRGKGVVISRDQAGLLAEKLLVLQKEEHQALHTRIRLRALDKRLQALHSQIHDDDYHLDGTTRPKDNRLPEPEVRALRARLAVSWKARSKIEAEMEGLEQQWEESCANLSDIRAELGSDLLHAFIDLNVIAEMTLRLARDDDLESGFLDYADNGYRLSQEAEIAGFVDRVPIQNWVEALPGDNSEREVPSAQTVENQEAEIASAAFNHGFIEGTEVFLQRWSKCDRRMACGVHWAV</sequence>